<dbReference type="SUPFAM" id="SSF51261">
    <property type="entry name" value="Duplicated hybrid motif"/>
    <property type="match status" value="1"/>
</dbReference>
<dbReference type="InterPro" id="IPR050570">
    <property type="entry name" value="Cell_wall_metabolism_enzyme"/>
</dbReference>
<dbReference type="InterPro" id="IPR016047">
    <property type="entry name" value="M23ase_b-sheet_dom"/>
</dbReference>
<dbReference type="KEGG" id="mhos:CXR34_10035"/>
<dbReference type="InterPro" id="IPR011055">
    <property type="entry name" value="Dup_hybrid_motif"/>
</dbReference>
<dbReference type="PANTHER" id="PTHR21666:SF270">
    <property type="entry name" value="MUREIN HYDROLASE ACTIVATOR ENVC"/>
    <property type="match status" value="1"/>
</dbReference>
<name>A0A2K9DFM1_9MICO</name>
<dbReference type="EMBL" id="CP025299">
    <property type="protein sequence ID" value="AUG29749.1"/>
    <property type="molecule type" value="Genomic_DNA"/>
</dbReference>
<dbReference type="PANTHER" id="PTHR21666">
    <property type="entry name" value="PEPTIDASE-RELATED"/>
    <property type="match status" value="1"/>
</dbReference>
<feature type="domain" description="M23ase beta-sheet core" evidence="1">
    <location>
        <begin position="111"/>
        <end position="175"/>
    </location>
</feature>
<evidence type="ECO:0000313" key="3">
    <source>
        <dbReference type="Proteomes" id="UP000233276"/>
    </source>
</evidence>
<sequence>MVAAVDLAYPFAGRWLVGNSPADRVPSHGTTLFATSYAIDFVPVDDAGRTAPITARSLVRAEPPSLFPGFGRPLLAPVDGVVVAAHDTEPDHLAHRGLPSIAYALTQRRRVRGGWVALAGNHVLIDRDGVIVALCHLQRGSLVVRPGQRVRTGDVVGRCGNSGNSTEPHLHLQAMDSPDADRARAVRLRVNSALPHRGEVIDAIAGGRPEGSGLSGIG</sequence>
<reference evidence="2 3" key="1">
    <citation type="submission" date="2017-12" db="EMBL/GenBank/DDBJ databases">
        <title>Isolation and characterization of estrogens degradatiion strain Microbacterium hominis SJTG1.</title>
        <authorList>
            <person name="Xiong W."/>
            <person name="Yin C."/>
            <person name="Zheng D."/>
            <person name="Liang R."/>
        </authorList>
    </citation>
    <scope>NUCLEOTIDE SEQUENCE [LARGE SCALE GENOMIC DNA]</scope>
    <source>
        <strain evidence="2 3">SJTG1</strain>
    </source>
</reference>
<dbReference type="Pfam" id="PF01551">
    <property type="entry name" value="Peptidase_M23"/>
    <property type="match status" value="1"/>
</dbReference>
<dbReference type="RefSeq" id="WP_101306291.1">
    <property type="nucleotide sequence ID" value="NZ_CP025299.1"/>
</dbReference>
<evidence type="ECO:0000259" key="1">
    <source>
        <dbReference type="Pfam" id="PF01551"/>
    </source>
</evidence>
<dbReference type="Gene3D" id="2.70.70.10">
    <property type="entry name" value="Glucose Permease (Domain IIA)"/>
    <property type="match status" value="1"/>
</dbReference>
<gene>
    <name evidence="2" type="ORF">CXR34_10035</name>
</gene>
<accession>A0A2K9DFM1</accession>
<protein>
    <submittedName>
        <fullName evidence="2">Peptidase</fullName>
    </submittedName>
</protein>
<organism evidence="2 3">
    <name type="scientific">Microbacterium hominis</name>
    <dbReference type="NCBI Taxonomy" id="162426"/>
    <lineage>
        <taxon>Bacteria</taxon>
        <taxon>Bacillati</taxon>
        <taxon>Actinomycetota</taxon>
        <taxon>Actinomycetes</taxon>
        <taxon>Micrococcales</taxon>
        <taxon>Microbacteriaceae</taxon>
        <taxon>Microbacterium</taxon>
    </lineage>
</organism>
<dbReference type="GO" id="GO:0004222">
    <property type="term" value="F:metalloendopeptidase activity"/>
    <property type="evidence" value="ECO:0007669"/>
    <property type="project" value="TreeGrafter"/>
</dbReference>
<proteinExistence type="predicted"/>
<dbReference type="Proteomes" id="UP000233276">
    <property type="component" value="Chromosome"/>
</dbReference>
<dbReference type="CDD" id="cd12797">
    <property type="entry name" value="M23_peptidase"/>
    <property type="match status" value="1"/>
</dbReference>
<evidence type="ECO:0000313" key="2">
    <source>
        <dbReference type="EMBL" id="AUG29749.1"/>
    </source>
</evidence>
<dbReference type="AlphaFoldDB" id="A0A2K9DFM1"/>